<dbReference type="PROSITE" id="PS50010">
    <property type="entry name" value="DH_2"/>
    <property type="match status" value="1"/>
</dbReference>
<feature type="compositionally biased region" description="Low complexity" evidence="1">
    <location>
        <begin position="126"/>
        <end position="150"/>
    </location>
</feature>
<feature type="region of interest" description="Disordered" evidence="1">
    <location>
        <begin position="16"/>
        <end position="90"/>
    </location>
</feature>
<name>A0A8H7S615_9FUNG</name>
<sequence length="552" mass="63304">MPRRCESLQEFAKLKIYPSHHYHHRRSGSDSNPPNPSNNKNNNDDDDDTDNSLTTPTTPTDSSITLTDNQEHDYYNNHEHRHRSWTKGLRRKKNSDFHLKSQDDHHSCLWSCKTAPTSPIITNNNSGDSQSMASSLSSSSTAVSSSSNKSKWPHFIPGGVIPKSHSNPPNENIHEQSHMQRIKSYFDDDGFGTVDPPEPPPRLIAHPPLRRRSSCPCAVKLEKQEKQQRKDRFNPQHRSNNILCISDVLSYSQPGPTMLKRSKESSTIQVEKSPPSVCQQNTNVPPRMMRLRRRVSQRKENKSLAVWHQSVRRALMGVTSSPLPLVNITDEKKIKYSLTRKFILRELYTTEVTFWNQLYFAKVMFHDALMTGIESNSQFVKKGDFDLFANLFDLLQFSAKLLQKLQYFQFDDTDPSNDLLLNAEDINKLKDDSPGGCADGVCIGQTMCDMATDMVVFLRCALDYKENVKILKSGKQNKGYKRYREKLLERRETREFTLDDYLIIPIQRVARYNLLLTDLVRHTNPLASDYNDIVKAQKIVQGLAVAMNYAQK</sequence>
<feature type="domain" description="DH" evidence="2">
    <location>
        <begin position="339"/>
        <end position="550"/>
    </location>
</feature>
<evidence type="ECO:0000313" key="3">
    <source>
        <dbReference type="EMBL" id="KAG2223331.1"/>
    </source>
</evidence>
<dbReference type="SUPFAM" id="SSF48065">
    <property type="entry name" value="DBL homology domain (DH-domain)"/>
    <property type="match status" value="1"/>
</dbReference>
<proteinExistence type="predicted"/>
<dbReference type="GO" id="GO:0005085">
    <property type="term" value="F:guanyl-nucleotide exchange factor activity"/>
    <property type="evidence" value="ECO:0007669"/>
    <property type="project" value="InterPro"/>
</dbReference>
<dbReference type="Proteomes" id="UP000646827">
    <property type="component" value="Unassembled WGS sequence"/>
</dbReference>
<dbReference type="PANTHER" id="PTHR12673">
    <property type="entry name" value="FACIOGENITAL DYSPLASIA PROTEIN"/>
    <property type="match status" value="1"/>
</dbReference>
<gene>
    <name evidence="3" type="ORF">INT45_008988</name>
</gene>
<feature type="compositionally biased region" description="Basic residues" evidence="1">
    <location>
        <begin position="79"/>
        <end position="90"/>
    </location>
</feature>
<reference evidence="3 4" key="1">
    <citation type="submission" date="2020-12" db="EMBL/GenBank/DDBJ databases">
        <title>Metabolic potential, ecology and presence of endohyphal bacteria is reflected in genomic diversity of Mucoromycotina.</title>
        <authorList>
            <person name="Muszewska A."/>
            <person name="Okrasinska A."/>
            <person name="Steczkiewicz K."/>
            <person name="Drgas O."/>
            <person name="Orlowska M."/>
            <person name="Perlinska-Lenart U."/>
            <person name="Aleksandrzak-Piekarczyk T."/>
            <person name="Szatraj K."/>
            <person name="Zielenkiewicz U."/>
            <person name="Pilsyk S."/>
            <person name="Malc E."/>
            <person name="Mieczkowski P."/>
            <person name="Kruszewska J.S."/>
            <person name="Biernat P."/>
            <person name="Pawlowska J."/>
        </authorList>
    </citation>
    <scope>NUCLEOTIDE SEQUENCE [LARGE SCALE GENOMIC DNA]</scope>
    <source>
        <strain evidence="3 4">CBS 142.35</strain>
    </source>
</reference>
<dbReference type="OrthoDB" id="660555at2759"/>
<comment type="caution">
    <text evidence="3">The sequence shown here is derived from an EMBL/GenBank/DDBJ whole genome shotgun (WGS) entry which is preliminary data.</text>
</comment>
<feature type="compositionally biased region" description="Low complexity" evidence="1">
    <location>
        <begin position="51"/>
        <end position="68"/>
    </location>
</feature>
<evidence type="ECO:0000259" key="2">
    <source>
        <dbReference type="PROSITE" id="PS50010"/>
    </source>
</evidence>
<dbReference type="PROSITE" id="PS00741">
    <property type="entry name" value="DH_1"/>
    <property type="match status" value="1"/>
</dbReference>
<keyword evidence="4" id="KW-1185">Reference proteome</keyword>
<evidence type="ECO:0000313" key="4">
    <source>
        <dbReference type="Proteomes" id="UP000646827"/>
    </source>
</evidence>
<dbReference type="PANTHER" id="PTHR12673:SF159">
    <property type="entry name" value="LD03170P"/>
    <property type="match status" value="1"/>
</dbReference>
<dbReference type="Pfam" id="PF00621">
    <property type="entry name" value="RhoGEF"/>
    <property type="match status" value="1"/>
</dbReference>
<dbReference type="InterPro" id="IPR001331">
    <property type="entry name" value="GDS_CDC24_CS"/>
</dbReference>
<feature type="compositionally biased region" description="Basic and acidic residues" evidence="1">
    <location>
        <begin position="69"/>
        <end position="78"/>
    </location>
</feature>
<dbReference type="EMBL" id="JAEPRB010000063">
    <property type="protein sequence ID" value="KAG2223331.1"/>
    <property type="molecule type" value="Genomic_DNA"/>
</dbReference>
<protein>
    <recommendedName>
        <fullName evidence="2">DH domain-containing protein</fullName>
    </recommendedName>
</protein>
<dbReference type="GO" id="GO:0005737">
    <property type="term" value="C:cytoplasm"/>
    <property type="evidence" value="ECO:0007669"/>
    <property type="project" value="TreeGrafter"/>
</dbReference>
<dbReference type="InterPro" id="IPR035899">
    <property type="entry name" value="DBL_dom_sf"/>
</dbReference>
<accession>A0A8H7S615</accession>
<dbReference type="SMART" id="SM00325">
    <property type="entry name" value="RhoGEF"/>
    <property type="match status" value="1"/>
</dbReference>
<dbReference type="InterPro" id="IPR051092">
    <property type="entry name" value="FYVE_RhoGEF_PH"/>
</dbReference>
<organism evidence="3 4">
    <name type="scientific">Circinella minor</name>
    <dbReference type="NCBI Taxonomy" id="1195481"/>
    <lineage>
        <taxon>Eukaryota</taxon>
        <taxon>Fungi</taxon>
        <taxon>Fungi incertae sedis</taxon>
        <taxon>Mucoromycota</taxon>
        <taxon>Mucoromycotina</taxon>
        <taxon>Mucoromycetes</taxon>
        <taxon>Mucorales</taxon>
        <taxon>Lichtheimiaceae</taxon>
        <taxon>Circinella</taxon>
    </lineage>
</organism>
<evidence type="ECO:0000256" key="1">
    <source>
        <dbReference type="SAM" id="MobiDB-lite"/>
    </source>
</evidence>
<dbReference type="GO" id="GO:0035556">
    <property type="term" value="P:intracellular signal transduction"/>
    <property type="evidence" value="ECO:0007669"/>
    <property type="project" value="InterPro"/>
</dbReference>
<dbReference type="InterPro" id="IPR000219">
    <property type="entry name" value="DH_dom"/>
</dbReference>
<feature type="region of interest" description="Disordered" evidence="1">
    <location>
        <begin position="121"/>
        <end position="177"/>
    </location>
</feature>
<dbReference type="AlphaFoldDB" id="A0A8H7S615"/>
<feature type="compositionally biased region" description="Low complexity" evidence="1">
    <location>
        <begin position="29"/>
        <end position="41"/>
    </location>
</feature>
<dbReference type="Gene3D" id="1.20.900.10">
    <property type="entry name" value="Dbl homology (DH) domain"/>
    <property type="match status" value="1"/>
</dbReference>